<feature type="region of interest" description="Disordered" evidence="2">
    <location>
        <begin position="285"/>
        <end position="318"/>
    </location>
</feature>
<sequence>METRATKRIHIGNVSRELAENGSRLADRILKFGELTRPLLFHTKPINDYYFAFADMNISSKEYERLRAALHGITYMGRKLTVAKARPRFDEAWRKDHGRPETPRTVAAQHEAIAQARALRISEASAAYPVNAVFGTPLAKTAAIAGSAMGYLISAHTLHNLSGNTKNDAPSLSFMGSKSYGSTLVPVGPYTQLFSRNSGFGAVIKGRHRHTVRPAAHFARKEQSLRILVNGKLKRYKFHKTKLWGLEKNRSARDLTCVYEDGVWKSADGHAVERVAKRVCMARPSAGQSATAGEESCHDGESAATERKLDHAASADDEQSKNKTVLAKLFSSFDFDKKVSLNDELDEETVVYDSNGRKTMQRFDFEIQGAVLDESDGEAPTNGAMELVESYARSHELPSDFQYYSEDDEGNEVDFDALAQGSVSDSTEVPPDGRGSVLQVDDKVKELDETSTADSEDSGEKHLLPSFGPPPTTSTTEDLRSLFSKSSDKSRLNLQLETDDFDEEQLKEAEKERKALQKQLAVKKKEHQEKVQIVQLRKSHGLFWMHSDSPFLQQQTQLARLGNPDERIVLPGESADHMSVQKSDEDDYEKWFWSVRGEYSRECNRRMTDVNRRKSLKRMTFP</sequence>
<accession>A0A4P9ZBH9</accession>
<name>A0A4P9ZBH9_9ASCO</name>
<evidence type="ECO:0000256" key="2">
    <source>
        <dbReference type="SAM" id="MobiDB-lite"/>
    </source>
</evidence>
<evidence type="ECO:0000313" key="3">
    <source>
        <dbReference type="EMBL" id="RKP30018.1"/>
    </source>
</evidence>
<organism evidence="3 4">
    <name type="scientific">Metschnikowia bicuspidata</name>
    <dbReference type="NCBI Taxonomy" id="27322"/>
    <lineage>
        <taxon>Eukaryota</taxon>
        <taxon>Fungi</taxon>
        <taxon>Dikarya</taxon>
        <taxon>Ascomycota</taxon>
        <taxon>Saccharomycotina</taxon>
        <taxon>Pichiomycetes</taxon>
        <taxon>Metschnikowiaceae</taxon>
        <taxon>Metschnikowia</taxon>
    </lineage>
</organism>
<keyword evidence="1" id="KW-0175">Coiled coil</keyword>
<evidence type="ECO:0000313" key="4">
    <source>
        <dbReference type="Proteomes" id="UP000268321"/>
    </source>
</evidence>
<dbReference type="EMBL" id="ML004468">
    <property type="protein sequence ID" value="RKP30018.1"/>
    <property type="molecule type" value="Genomic_DNA"/>
</dbReference>
<keyword evidence="4" id="KW-1185">Reference proteome</keyword>
<feature type="region of interest" description="Disordered" evidence="2">
    <location>
        <begin position="422"/>
        <end position="484"/>
    </location>
</feature>
<feature type="compositionally biased region" description="Basic and acidic residues" evidence="2">
    <location>
        <begin position="295"/>
        <end position="318"/>
    </location>
</feature>
<dbReference type="Proteomes" id="UP000268321">
    <property type="component" value="Unassembled WGS sequence"/>
</dbReference>
<reference evidence="4" key="1">
    <citation type="journal article" date="2018" name="Nat. Microbiol.">
        <title>Leveraging single-cell genomics to expand the fungal tree of life.</title>
        <authorList>
            <person name="Ahrendt S.R."/>
            <person name="Quandt C.A."/>
            <person name="Ciobanu D."/>
            <person name="Clum A."/>
            <person name="Salamov A."/>
            <person name="Andreopoulos B."/>
            <person name="Cheng J.F."/>
            <person name="Woyke T."/>
            <person name="Pelin A."/>
            <person name="Henrissat B."/>
            <person name="Reynolds N.K."/>
            <person name="Benny G.L."/>
            <person name="Smith M.E."/>
            <person name="James T.Y."/>
            <person name="Grigoriev I.V."/>
        </authorList>
    </citation>
    <scope>NUCLEOTIDE SEQUENCE [LARGE SCALE GENOMIC DNA]</scope>
    <source>
        <strain evidence="4">Baker2002</strain>
    </source>
</reference>
<dbReference type="AlphaFoldDB" id="A0A4P9ZBH9"/>
<gene>
    <name evidence="3" type="ORF">METBISCDRAFT_17240</name>
</gene>
<dbReference type="OrthoDB" id="21643at2759"/>
<proteinExistence type="predicted"/>
<feature type="coiled-coil region" evidence="1">
    <location>
        <begin position="499"/>
        <end position="526"/>
    </location>
</feature>
<evidence type="ECO:0000256" key="1">
    <source>
        <dbReference type="SAM" id="Coils"/>
    </source>
</evidence>
<protein>
    <submittedName>
        <fullName evidence="3">Uncharacterized protein</fullName>
    </submittedName>
</protein>